<dbReference type="Proteomes" id="UP001597512">
    <property type="component" value="Unassembled WGS sequence"/>
</dbReference>
<comment type="subcellular location">
    <subcellularLocation>
        <location evidence="1">Cell outer membrane</location>
    </subcellularLocation>
</comment>
<dbReference type="InterPro" id="IPR036942">
    <property type="entry name" value="Beta-barrel_TonB_sf"/>
</dbReference>
<name>A0ABW6AK10_9BACT</name>
<evidence type="ECO:0000259" key="5">
    <source>
        <dbReference type="Pfam" id="PF14905"/>
    </source>
</evidence>
<evidence type="ECO:0000256" key="1">
    <source>
        <dbReference type="ARBA" id="ARBA00004442"/>
    </source>
</evidence>
<reference evidence="7" key="1">
    <citation type="journal article" date="2019" name="Int. J. Syst. Evol. Microbiol.">
        <title>The Global Catalogue of Microorganisms (GCM) 10K type strain sequencing project: providing services to taxonomists for standard genome sequencing and annotation.</title>
        <authorList>
            <consortium name="The Broad Institute Genomics Platform"/>
            <consortium name="The Broad Institute Genome Sequencing Center for Infectious Disease"/>
            <person name="Wu L."/>
            <person name="Ma J."/>
        </authorList>
    </citation>
    <scope>NUCLEOTIDE SEQUENCE [LARGE SCALE GENOMIC DNA]</scope>
    <source>
        <strain evidence="7">KCTC 52490</strain>
    </source>
</reference>
<dbReference type="PANTHER" id="PTHR40980:SF4">
    <property type="entry name" value="TONB-DEPENDENT RECEPTOR-LIKE BETA-BARREL DOMAIN-CONTAINING PROTEIN"/>
    <property type="match status" value="1"/>
</dbReference>
<dbReference type="RefSeq" id="WP_381502114.1">
    <property type="nucleotide sequence ID" value="NZ_JBHUOM010000008.1"/>
</dbReference>
<sequence>MADDSVKGGVGVIPASSQTGYPERDKITGRTIGDQIIAQLDYTHPLGDSAKLEMGLRSYTYVRDQQYYFTKLDNDTQQYSLLRNYSQDARITETVNAVYLLYSRQFRRNISIQAGLRLEQSSMHGVSRLDTTTFGYNYPSANGQNLFQSFFPSLSIAKKLNETDEIGVSLSRKVGRPSFRHLFVGIQANDRQNITIGNPQVRPEFINTAEVNYNKSWGNTSWLATAYYIYEDHTINPLTQPLATDSSVLVTTFVNVKADIRYGFDNTLKFNLGPNLSAMANLNVFNVILQSTTLHNQLVSYNAKLNLTYRFPSNISAQLSGTNDGKAPQLQGYRQAVRGADFAVRKGFWQNRASLTFTVNDMFNSRRFISIYDQPGAYQVSMNRREVRFYKLSLQLPLGKDITKRNQRKMDRPDVEFSN</sequence>
<keyword evidence="2" id="KW-0472">Membrane</keyword>
<feature type="region of interest" description="Disordered" evidence="4">
    <location>
        <begin position="1"/>
        <end position="24"/>
    </location>
</feature>
<dbReference type="Gene3D" id="2.40.170.20">
    <property type="entry name" value="TonB-dependent receptor, beta-barrel domain"/>
    <property type="match status" value="1"/>
</dbReference>
<evidence type="ECO:0000256" key="3">
    <source>
        <dbReference type="ARBA" id="ARBA00023237"/>
    </source>
</evidence>
<dbReference type="PANTHER" id="PTHR40980">
    <property type="entry name" value="PLUG DOMAIN-CONTAINING PROTEIN"/>
    <property type="match status" value="1"/>
</dbReference>
<evidence type="ECO:0000313" key="7">
    <source>
        <dbReference type="Proteomes" id="UP001597512"/>
    </source>
</evidence>
<organism evidence="6 7">
    <name type="scientific">Spirosoma flavum</name>
    <dbReference type="NCBI Taxonomy" id="2048557"/>
    <lineage>
        <taxon>Bacteria</taxon>
        <taxon>Pseudomonadati</taxon>
        <taxon>Bacteroidota</taxon>
        <taxon>Cytophagia</taxon>
        <taxon>Cytophagales</taxon>
        <taxon>Cytophagaceae</taxon>
        <taxon>Spirosoma</taxon>
    </lineage>
</organism>
<protein>
    <submittedName>
        <fullName evidence="6">Outer membrane beta-barrel family protein</fullName>
    </submittedName>
</protein>
<gene>
    <name evidence="6" type="ORF">ACFS25_14230</name>
</gene>
<keyword evidence="7" id="KW-1185">Reference proteome</keyword>
<feature type="domain" description="Outer membrane protein beta-barrel" evidence="5">
    <location>
        <begin position="33"/>
        <end position="394"/>
    </location>
</feature>
<dbReference type="Pfam" id="PF14905">
    <property type="entry name" value="OMP_b-brl_3"/>
    <property type="match status" value="1"/>
</dbReference>
<keyword evidence="3" id="KW-0998">Cell outer membrane</keyword>
<dbReference type="InterPro" id="IPR041700">
    <property type="entry name" value="OMP_b-brl_3"/>
</dbReference>
<comment type="caution">
    <text evidence="6">The sequence shown here is derived from an EMBL/GenBank/DDBJ whole genome shotgun (WGS) entry which is preliminary data.</text>
</comment>
<evidence type="ECO:0000256" key="4">
    <source>
        <dbReference type="SAM" id="MobiDB-lite"/>
    </source>
</evidence>
<dbReference type="EMBL" id="JBHUOM010000008">
    <property type="protein sequence ID" value="MFD2934949.1"/>
    <property type="molecule type" value="Genomic_DNA"/>
</dbReference>
<evidence type="ECO:0000256" key="2">
    <source>
        <dbReference type="ARBA" id="ARBA00023136"/>
    </source>
</evidence>
<proteinExistence type="predicted"/>
<accession>A0ABW6AK10</accession>
<evidence type="ECO:0000313" key="6">
    <source>
        <dbReference type="EMBL" id="MFD2934949.1"/>
    </source>
</evidence>
<dbReference type="SUPFAM" id="SSF56935">
    <property type="entry name" value="Porins"/>
    <property type="match status" value="1"/>
</dbReference>